<gene>
    <name evidence="1" type="ORF">ACFOM8_10480</name>
</gene>
<reference evidence="2" key="1">
    <citation type="journal article" date="2019" name="Int. J. Syst. Evol. Microbiol.">
        <title>The Global Catalogue of Microorganisms (GCM) 10K type strain sequencing project: providing services to taxonomists for standard genome sequencing and annotation.</title>
        <authorList>
            <consortium name="The Broad Institute Genomics Platform"/>
            <consortium name="The Broad Institute Genome Sequencing Center for Infectious Disease"/>
            <person name="Wu L."/>
            <person name="Ma J."/>
        </authorList>
    </citation>
    <scope>NUCLEOTIDE SEQUENCE [LARGE SCALE GENOMIC DNA]</scope>
    <source>
        <strain evidence="2">KCTC 42473</strain>
    </source>
</reference>
<dbReference type="Proteomes" id="UP001595539">
    <property type="component" value="Unassembled WGS sequence"/>
</dbReference>
<evidence type="ECO:0000313" key="2">
    <source>
        <dbReference type="Proteomes" id="UP001595539"/>
    </source>
</evidence>
<comment type="caution">
    <text evidence="1">The sequence shown here is derived from an EMBL/GenBank/DDBJ whole genome shotgun (WGS) entry which is preliminary data.</text>
</comment>
<evidence type="ECO:0000313" key="1">
    <source>
        <dbReference type="EMBL" id="MFC3629869.1"/>
    </source>
</evidence>
<keyword evidence="2" id="KW-1185">Reference proteome</keyword>
<accession>A0ABV7U437</accession>
<organism evidence="1 2">
    <name type="scientific">Paracoccus angustae</name>
    <dbReference type="NCBI Taxonomy" id="1671480"/>
    <lineage>
        <taxon>Bacteria</taxon>
        <taxon>Pseudomonadati</taxon>
        <taxon>Pseudomonadota</taxon>
        <taxon>Alphaproteobacteria</taxon>
        <taxon>Rhodobacterales</taxon>
        <taxon>Paracoccaceae</taxon>
        <taxon>Paracoccus</taxon>
    </lineage>
</organism>
<dbReference type="EMBL" id="JBHRXY010000007">
    <property type="protein sequence ID" value="MFC3629869.1"/>
    <property type="molecule type" value="Genomic_DNA"/>
</dbReference>
<name>A0ABV7U437_9RHOB</name>
<proteinExistence type="predicted"/>
<evidence type="ECO:0008006" key="3">
    <source>
        <dbReference type="Google" id="ProtNLM"/>
    </source>
</evidence>
<protein>
    <recommendedName>
        <fullName evidence="3">HNH endonuclease</fullName>
    </recommendedName>
</protein>
<sequence>MVMLLDAPAACSLQMVDDVVAERQGGKNAGFFAGIAQDWRDCVQAYIDAEGSPAAVPTWPDIAHKKNSFMNLYLSPMDGSVQGKMLAAMRDHDLSLCPACGEAGAPNTLDHYLPKGQYPHFCVTPHNLFPMCDACQTNKKEKTGDAANPRFFLHPYFDVFAANQVLEITIDPPFEAPTFNLGAVSLLTAPQQALVSRHVKELGIVQRYARFFRNQHQRLLRLVQNLREADLDVETNLILFRNNAAAPTRNAWEHVFYSAVLSNTDMLDYLKDGDFPDYR</sequence>